<evidence type="ECO:0000313" key="2">
    <source>
        <dbReference type="EMBL" id="MFC4534946.1"/>
    </source>
</evidence>
<comment type="caution">
    <text evidence="2">The sequence shown here is derived from an EMBL/GenBank/DDBJ whole genome shotgun (WGS) entry which is preliminary data.</text>
</comment>
<reference evidence="3" key="1">
    <citation type="journal article" date="2019" name="Int. J. Syst. Evol. Microbiol.">
        <title>The Global Catalogue of Microorganisms (GCM) 10K type strain sequencing project: providing services to taxonomists for standard genome sequencing and annotation.</title>
        <authorList>
            <consortium name="The Broad Institute Genomics Platform"/>
            <consortium name="The Broad Institute Genome Sequencing Center for Infectious Disease"/>
            <person name="Wu L."/>
            <person name="Ma J."/>
        </authorList>
    </citation>
    <scope>NUCLEOTIDE SEQUENCE [LARGE SCALE GENOMIC DNA]</scope>
    <source>
        <strain evidence="3">CGMCC 4.7132</strain>
    </source>
</reference>
<dbReference type="PROSITE" id="PS51318">
    <property type="entry name" value="TAT"/>
    <property type="match status" value="1"/>
</dbReference>
<sequence>MTARLMSARLWLRISAVYLGLLGLASLLAPQAAASGLGQPMTPFDVFATRTVGVILIAFAVANWSTGARPTTGTVLANALLNAALAALDTLAILDKTISAGSWGGIAAHLVLLTALLAHLFIARAATGTAAPAVPSKEGV</sequence>
<accession>A0ABV9CPN0</accession>
<keyword evidence="1" id="KW-1133">Transmembrane helix</keyword>
<dbReference type="EMBL" id="JBHSFP010000026">
    <property type="protein sequence ID" value="MFC4534946.1"/>
    <property type="molecule type" value="Genomic_DNA"/>
</dbReference>
<evidence type="ECO:0008006" key="4">
    <source>
        <dbReference type="Google" id="ProtNLM"/>
    </source>
</evidence>
<feature type="transmembrane region" description="Helical" evidence="1">
    <location>
        <begin position="75"/>
        <end position="94"/>
    </location>
</feature>
<evidence type="ECO:0000256" key="1">
    <source>
        <dbReference type="SAM" id="Phobius"/>
    </source>
</evidence>
<keyword evidence="3" id="KW-1185">Reference proteome</keyword>
<dbReference type="RefSeq" id="WP_380846578.1">
    <property type="nucleotide sequence ID" value="NZ_JBHSFP010000026.1"/>
</dbReference>
<dbReference type="InterPro" id="IPR006311">
    <property type="entry name" value="TAT_signal"/>
</dbReference>
<organism evidence="2 3">
    <name type="scientific">Sphaerisporangium dianthi</name>
    <dbReference type="NCBI Taxonomy" id="1436120"/>
    <lineage>
        <taxon>Bacteria</taxon>
        <taxon>Bacillati</taxon>
        <taxon>Actinomycetota</taxon>
        <taxon>Actinomycetes</taxon>
        <taxon>Streptosporangiales</taxon>
        <taxon>Streptosporangiaceae</taxon>
        <taxon>Sphaerisporangium</taxon>
    </lineage>
</organism>
<dbReference type="Proteomes" id="UP001596004">
    <property type="component" value="Unassembled WGS sequence"/>
</dbReference>
<keyword evidence="1" id="KW-0472">Membrane</keyword>
<feature type="transmembrane region" description="Helical" evidence="1">
    <location>
        <begin position="44"/>
        <end position="63"/>
    </location>
</feature>
<evidence type="ECO:0000313" key="3">
    <source>
        <dbReference type="Proteomes" id="UP001596004"/>
    </source>
</evidence>
<name>A0ABV9CPN0_9ACTN</name>
<proteinExistence type="predicted"/>
<feature type="transmembrane region" description="Helical" evidence="1">
    <location>
        <begin position="100"/>
        <end position="122"/>
    </location>
</feature>
<gene>
    <name evidence="2" type="ORF">ACFO60_29660</name>
</gene>
<protein>
    <recommendedName>
        <fullName evidence="4">DUF4267 domain-containing protein</fullName>
    </recommendedName>
</protein>
<keyword evidence="1" id="KW-0812">Transmembrane</keyword>